<dbReference type="EMBL" id="AAWS01000094">
    <property type="protein sequence ID" value="EAY23951.1"/>
    <property type="molecule type" value="Genomic_DNA"/>
</dbReference>
<dbReference type="SUPFAM" id="SSF47413">
    <property type="entry name" value="lambda repressor-like DNA-binding domains"/>
    <property type="match status" value="1"/>
</dbReference>
<dbReference type="InterPro" id="IPR050807">
    <property type="entry name" value="TransReg_Diox_bact_type"/>
</dbReference>
<protein>
    <recommendedName>
        <fullName evidence="3">HTH cro/C1-type domain-containing protein</fullName>
    </recommendedName>
</protein>
<keyword evidence="2" id="KW-0238">DNA-binding</keyword>
<dbReference type="PROSITE" id="PS50943">
    <property type="entry name" value="HTH_CROC1"/>
    <property type="match status" value="1"/>
</dbReference>
<dbReference type="Gene3D" id="1.10.260.40">
    <property type="entry name" value="lambda repressor-like DNA-binding domains"/>
    <property type="match status" value="1"/>
</dbReference>
<gene>
    <name evidence="4" type="ORF">M23134_06617</name>
</gene>
<evidence type="ECO:0000256" key="2">
    <source>
        <dbReference type="ARBA" id="ARBA00023125"/>
    </source>
</evidence>
<dbReference type="Pfam" id="PF06114">
    <property type="entry name" value="Peptidase_M78"/>
    <property type="match status" value="1"/>
</dbReference>
<dbReference type="eggNOG" id="COG3620">
    <property type="taxonomic scope" value="Bacteria"/>
</dbReference>
<feature type="domain" description="HTH cro/C1-type" evidence="3">
    <location>
        <begin position="16"/>
        <end position="70"/>
    </location>
</feature>
<comment type="caution">
    <text evidence="4">The sequence shown here is derived from an EMBL/GenBank/DDBJ whole genome shotgun (WGS) entry which is preliminary data.</text>
</comment>
<dbReference type="AlphaFoldDB" id="A2A086"/>
<name>A2A086_MICM2</name>
<reference evidence="4 5" key="1">
    <citation type="submission" date="2007-01" db="EMBL/GenBank/DDBJ databases">
        <authorList>
            <person name="Haygood M."/>
            <person name="Podell S."/>
            <person name="Anderson C."/>
            <person name="Hopkinson B."/>
            <person name="Roe K."/>
            <person name="Barbeau K."/>
            <person name="Gaasterland T."/>
            <person name="Ferriera S."/>
            <person name="Johnson J."/>
            <person name="Kravitz S."/>
            <person name="Beeson K."/>
            <person name="Sutton G."/>
            <person name="Rogers Y.-H."/>
            <person name="Friedman R."/>
            <person name="Frazier M."/>
            <person name="Venter J.C."/>
        </authorList>
    </citation>
    <scope>NUCLEOTIDE SEQUENCE [LARGE SCALE GENOMIC DNA]</scope>
    <source>
        <strain evidence="4 5">ATCC 23134</strain>
    </source>
</reference>
<evidence type="ECO:0000259" key="3">
    <source>
        <dbReference type="PROSITE" id="PS50943"/>
    </source>
</evidence>
<dbReference type="InterPro" id="IPR010982">
    <property type="entry name" value="Lambda_DNA-bd_dom_sf"/>
</dbReference>
<organism evidence="4 5">
    <name type="scientific">Microscilla marina ATCC 23134</name>
    <dbReference type="NCBI Taxonomy" id="313606"/>
    <lineage>
        <taxon>Bacteria</taxon>
        <taxon>Pseudomonadati</taxon>
        <taxon>Bacteroidota</taxon>
        <taxon>Cytophagia</taxon>
        <taxon>Cytophagales</taxon>
        <taxon>Microscillaceae</taxon>
        <taxon>Microscilla</taxon>
    </lineage>
</organism>
<accession>A2A086</accession>
<dbReference type="Proteomes" id="UP000004095">
    <property type="component" value="Unassembled WGS sequence"/>
</dbReference>
<dbReference type="PANTHER" id="PTHR46797:SF1">
    <property type="entry name" value="METHYLPHOSPHONATE SYNTHASE"/>
    <property type="match status" value="1"/>
</dbReference>
<dbReference type="GO" id="GO:0005829">
    <property type="term" value="C:cytosol"/>
    <property type="evidence" value="ECO:0007669"/>
    <property type="project" value="TreeGrafter"/>
</dbReference>
<dbReference type="GO" id="GO:0003677">
    <property type="term" value="F:DNA binding"/>
    <property type="evidence" value="ECO:0007669"/>
    <property type="project" value="UniProtKB-KW"/>
</dbReference>
<dbReference type="InterPro" id="IPR010359">
    <property type="entry name" value="IrrE_HExxH"/>
</dbReference>
<dbReference type="InterPro" id="IPR001387">
    <property type="entry name" value="Cro/C1-type_HTH"/>
</dbReference>
<evidence type="ECO:0000256" key="1">
    <source>
        <dbReference type="ARBA" id="ARBA00007227"/>
    </source>
</evidence>
<comment type="similarity">
    <text evidence="1">Belongs to the short-chain fatty acyl-CoA assimilation regulator (ScfR) family.</text>
</comment>
<dbReference type="SMART" id="SM00530">
    <property type="entry name" value="HTH_XRE"/>
    <property type="match status" value="1"/>
</dbReference>
<evidence type="ECO:0000313" key="5">
    <source>
        <dbReference type="Proteomes" id="UP000004095"/>
    </source>
</evidence>
<dbReference type="Pfam" id="PF12844">
    <property type="entry name" value="HTH_19"/>
    <property type="match status" value="1"/>
</dbReference>
<evidence type="ECO:0000313" key="4">
    <source>
        <dbReference type="EMBL" id="EAY23951.1"/>
    </source>
</evidence>
<dbReference type="CDD" id="cd00093">
    <property type="entry name" value="HTH_XRE"/>
    <property type="match status" value="1"/>
</dbReference>
<sequence length="504" mass="57920">MKIKEENIRLIFGVKVKQLRTEKKLSLAEVSKATGISISYLNEIEKGKKYPKPNKIATLAQTLEVDYDWLISLQLSKKLAPIAELIQSDMLTSLPLEIFGIELSTLIDMITNTPAKVSAFISTLIEIARNYDMSVERFYFSVLRSYQEMHENYFEDLEQAAEKFAKEHQLGDLPLSVATLEQLLKEKYQYEIDRESILEYPILKSQRSVLIPKGRGGGRLLLNPNLATSQTLFTLGKELGYNYLKLRNRFYTSSTIKVDSFEQILNNFKASYFANALLMPAKHFVTKLKGAITLSTWNESVFLGLLDEYDASPEMFLHRLTNLVPRFFGLKQLFFLRFHHTRDNDEYELNKELHLAGLYNPHGNMLNEHYCRRWVSINILKDLEKAQIGNKPKTSSGVICSAQRSQYIDSENEYLCISLARAINPTPNTNSSVTIGFLMTKEFKRKVKFWNDQAIPTRRVGVACERCSNLDCKERAAEPLSVEEKNSTDEMQDALNKLKLRWGN</sequence>
<dbReference type="GO" id="GO:0003700">
    <property type="term" value="F:DNA-binding transcription factor activity"/>
    <property type="evidence" value="ECO:0007669"/>
    <property type="project" value="TreeGrafter"/>
</dbReference>
<keyword evidence="5" id="KW-1185">Reference proteome</keyword>
<dbReference type="PANTHER" id="PTHR46797">
    <property type="entry name" value="HTH-TYPE TRANSCRIPTIONAL REGULATOR"/>
    <property type="match status" value="1"/>
</dbReference>
<proteinExistence type="inferred from homology"/>
<dbReference type="RefSeq" id="WP_002705870.1">
    <property type="nucleotide sequence ID" value="NZ_AAWS01000094.1"/>
</dbReference>